<comment type="caution">
    <text evidence="3">The sequence shown here is derived from an EMBL/GenBank/DDBJ whole genome shotgun (WGS) entry which is preliminary data.</text>
</comment>
<accession>A0AAD9F126</accession>
<dbReference type="EMBL" id="JASDAP010000022">
    <property type="protein sequence ID" value="KAK1884406.1"/>
    <property type="molecule type" value="Genomic_DNA"/>
</dbReference>
<gene>
    <name evidence="3" type="ORF">KUDE01_022725</name>
</gene>
<evidence type="ECO:0000256" key="1">
    <source>
        <dbReference type="SAM" id="Coils"/>
    </source>
</evidence>
<feature type="compositionally biased region" description="Low complexity" evidence="2">
    <location>
        <begin position="224"/>
        <end position="234"/>
    </location>
</feature>
<evidence type="ECO:0000313" key="4">
    <source>
        <dbReference type="Proteomes" id="UP001228049"/>
    </source>
</evidence>
<evidence type="ECO:0000313" key="3">
    <source>
        <dbReference type="EMBL" id="KAK1884406.1"/>
    </source>
</evidence>
<proteinExistence type="predicted"/>
<feature type="region of interest" description="Disordered" evidence="2">
    <location>
        <begin position="222"/>
        <end position="249"/>
    </location>
</feature>
<protein>
    <submittedName>
        <fullName evidence="3">Kinesin-like protein KIF20A</fullName>
    </submittedName>
</protein>
<feature type="region of interest" description="Disordered" evidence="2">
    <location>
        <begin position="1"/>
        <end position="40"/>
    </location>
</feature>
<sequence length="249" mass="27881">MALSLFSPCGFRSDEDEDMAVFESTAAEHGGPSRPGLPEISVISPGLDPRPSIIEQLVHGPSTKTGVAYILSTDEEESDDEDGDISMLNTESLLQAIDVLKREVQRQREEKEVLEADVREQVVSEVMVVISAMQDGFSRTLEAQRALLEERCETKISILQKYWKRFYSEELKDQIHLDLHKGLMHVEAESRDPGPDAAGHPPLCCPPHTRCNARLAKEANHPYSRILRSRQQSPPRSPAPTPRSLRGKY</sequence>
<name>A0AAD9F126_DISEL</name>
<evidence type="ECO:0000256" key="2">
    <source>
        <dbReference type="SAM" id="MobiDB-lite"/>
    </source>
</evidence>
<dbReference type="CDD" id="cd21787">
    <property type="entry name" value="RBD_KIF20A"/>
    <property type="match status" value="1"/>
</dbReference>
<dbReference type="AlphaFoldDB" id="A0AAD9F126"/>
<reference evidence="3" key="1">
    <citation type="submission" date="2023-04" db="EMBL/GenBank/DDBJ databases">
        <title>Chromosome-level genome of Chaenocephalus aceratus.</title>
        <authorList>
            <person name="Park H."/>
        </authorList>
    </citation>
    <scope>NUCLEOTIDE SEQUENCE</scope>
    <source>
        <strain evidence="3">DE</strain>
        <tissue evidence="3">Muscle</tissue>
    </source>
</reference>
<dbReference type="Proteomes" id="UP001228049">
    <property type="component" value="Unassembled WGS sequence"/>
</dbReference>
<keyword evidence="4" id="KW-1185">Reference proteome</keyword>
<keyword evidence="1" id="KW-0175">Coiled coil</keyword>
<feature type="coiled-coil region" evidence="1">
    <location>
        <begin position="90"/>
        <end position="117"/>
    </location>
</feature>
<organism evidence="3 4">
    <name type="scientific">Dissostichus eleginoides</name>
    <name type="common">Patagonian toothfish</name>
    <name type="synonym">Dissostichus amissus</name>
    <dbReference type="NCBI Taxonomy" id="100907"/>
    <lineage>
        <taxon>Eukaryota</taxon>
        <taxon>Metazoa</taxon>
        <taxon>Chordata</taxon>
        <taxon>Craniata</taxon>
        <taxon>Vertebrata</taxon>
        <taxon>Euteleostomi</taxon>
        <taxon>Actinopterygii</taxon>
        <taxon>Neopterygii</taxon>
        <taxon>Teleostei</taxon>
        <taxon>Neoteleostei</taxon>
        <taxon>Acanthomorphata</taxon>
        <taxon>Eupercaria</taxon>
        <taxon>Perciformes</taxon>
        <taxon>Notothenioidei</taxon>
        <taxon>Nototheniidae</taxon>
        <taxon>Dissostichus</taxon>
    </lineage>
</organism>